<feature type="compositionally biased region" description="Basic and acidic residues" evidence="1">
    <location>
        <begin position="346"/>
        <end position="356"/>
    </location>
</feature>
<dbReference type="AlphaFoldDB" id="A0A9P8EX86"/>
<proteinExistence type="predicted"/>
<protein>
    <submittedName>
        <fullName evidence="2">Uncharacterized protein</fullName>
    </submittedName>
</protein>
<name>A0A9P8EX86_AURME</name>
<gene>
    <name evidence="2" type="ORF">KCU76_g436</name>
</gene>
<organism evidence="2 3">
    <name type="scientific">Aureobasidium melanogenum</name>
    <name type="common">Aureobasidium pullulans var. melanogenum</name>
    <dbReference type="NCBI Taxonomy" id="46634"/>
    <lineage>
        <taxon>Eukaryota</taxon>
        <taxon>Fungi</taxon>
        <taxon>Dikarya</taxon>
        <taxon>Ascomycota</taxon>
        <taxon>Pezizomycotina</taxon>
        <taxon>Dothideomycetes</taxon>
        <taxon>Dothideomycetidae</taxon>
        <taxon>Dothideales</taxon>
        <taxon>Saccotheciaceae</taxon>
        <taxon>Aureobasidium</taxon>
    </lineage>
</organism>
<feature type="compositionally biased region" description="Basic and acidic residues" evidence="1">
    <location>
        <begin position="320"/>
        <end position="339"/>
    </location>
</feature>
<feature type="non-terminal residue" evidence="2">
    <location>
        <position position="356"/>
    </location>
</feature>
<feature type="region of interest" description="Disordered" evidence="1">
    <location>
        <begin position="319"/>
        <end position="356"/>
    </location>
</feature>
<accession>A0A9P8EX86</accession>
<dbReference type="EMBL" id="JAHFXF010000008">
    <property type="protein sequence ID" value="KAG9700850.1"/>
    <property type="molecule type" value="Genomic_DNA"/>
</dbReference>
<evidence type="ECO:0000313" key="3">
    <source>
        <dbReference type="Proteomes" id="UP000779574"/>
    </source>
</evidence>
<evidence type="ECO:0000313" key="2">
    <source>
        <dbReference type="EMBL" id="KAG9700850.1"/>
    </source>
</evidence>
<reference evidence="2" key="1">
    <citation type="journal article" date="2021" name="J Fungi (Basel)">
        <title>Virulence traits and population genomics of the black yeast Aureobasidium melanogenum.</title>
        <authorList>
            <person name="Cernosa A."/>
            <person name="Sun X."/>
            <person name="Gostincar C."/>
            <person name="Fang C."/>
            <person name="Gunde-Cimerman N."/>
            <person name="Song Z."/>
        </authorList>
    </citation>
    <scope>NUCLEOTIDE SEQUENCE</scope>
    <source>
        <strain evidence="2">EXF-9911</strain>
    </source>
</reference>
<sequence>MVIAAENRQVTELRRMKGQMQWFMDMLEEQIDFEQSEEPLGLLKEAFHCLKRSKRSVVIAAQSLHVPYAPIGLRKAFDGCEEQPHEVLTEPDMPSVLQLLLDAASSSGCVVQRIEIGVSDASWPSSPQSWLVESIQQERRPSSMHAEEVHLNLQWHAISGHANKLAAQWLPLIIESTTRSLKRFSLSSDCDPDGFRGHLLDNVSFSDWYEGLEEISLARLCLREQQLHHFLKVHRTSLKRLNLTEMTIVGDWDRLISWISRNFELEQFTFERGYVPSNPGWNAKIYRARAWYTTGFQFHSKDEMSQDIELFINSQTAARQAEEKRKRKEIEQQEKDRSSRRSSRLSRTEGRKHYQQ</sequence>
<evidence type="ECO:0000256" key="1">
    <source>
        <dbReference type="SAM" id="MobiDB-lite"/>
    </source>
</evidence>
<comment type="caution">
    <text evidence="2">The sequence shown here is derived from an EMBL/GenBank/DDBJ whole genome shotgun (WGS) entry which is preliminary data.</text>
</comment>
<dbReference type="Proteomes" id="UP000779574">
    <property type="component" value="Unassembled WGS sequence"/>
</dbReference>
<reference evidence="2" key="2">
    <citation type="submission" date="2021-08" db="EMBL/GenBank/DDBJ databases">
        <authorList>
            <person name="Gostincar C."/>
            <person name="Sun X."/>
            <person name="Song Z."/>
            <person name="Gunde-Cimerman N."/>
        </authorList>
    </citation>
    <scope>NUCLEOTIDE SEQUENCE</scope>
    <source>
        <strain evidence="2">EXF-9911</strain>
    </source>
</reference>